<dbReference type="InterPro" id="IPR011990">
    <property type="entry name" value="TPR-like_helical_dom_sf"/>
</dbReference>
<dbReference type="PANTHER" id="PTHR10098">
    <property type="entry name" value="RAPSYN-RELATED"/>
    <property type="match status" value="1"/>
</dbReference>
<dbReference type="SUPFAM" id="SSF48452">
    <property type="entry name" value="TPR-like"/>
    <property type="match status" value="1"/>
</dbReference>
<feature type="non-terminal residue" evidence="2">
    <location>
        <position position="264"/>
    </location>
</feature>
<evidence type="ECO:0000313" key="2">
    <source>
        <dbReference type="EMBL" id="KKK90800.1"/>
    </source>
</evidence>
<sequence>MQTVTGGTVTAIAAAIRAVIGWFFRGRLRWLRPRPDPGVKDRIKRQVARRLGELQKGPAAPPAGTPPIDTKALAAQATPEAAKLLAEALALHRQHKERDAIERLLAAYDMEMPPEANAALYILAGNGFLRLSDLPAAESQYRLGLAAAAEADDQQGRAAALGNLGNVYYRRGDLDEAEEHHKRALAIDEEIGNKLGEASQLGNLGVVYRHRGDLDKAEEHYKRALAIDEETGNKLGQASQLGNLGYVYRHRGDRDRAEEHHKRA</sequence>
<accession>A0A0F8ZY38</accession>
<dbReference type="InterPro" id="IPR019734">
    <property type="entry name" value="TPR_rpt"/>
</dbReference>
<name>A0A0F8ZY38_9ZZZZ</name>
<evidence type="ECO:0000256" key="1">
    <source>
        <dbReference type="SAM" id="Phobius"/>
    </source>
</evidence>
<dbReference type="PROSITE" id="PS50293">
    <property type="entry name" value="TPR_REGION"/>
    <property type="match status" value="3"/>
</dbReference>
<organism evidence="2">
    <name type="scientific">marine sediment metagenome</name>
    <dbReference type="NCBI Taxonomy" id="412755"/>
    <lineage>
        <taxon>unclassified sequences</taxon>
        <taxon>metagenomes</taxon>
        <taxon>ecological metagenomes</taxon>
    </lineage>
</organism>
<reference evidence="2" key="1">
    <citation type="journal article" date="2015" name="Nature">
        <title>Complex archaea that bridge the gap between prokaryotes and eukaryotes.</title>
        <authorList>
            <person name="Spang A."/>
            <person name="Saw J.H."/>
            <person name="Jorgensen S.L."/>
            <person name="Zaremba-Niedzwiedzka K."/>
            <person name="Martijn J."/>
            <person name="Lind A.E."/>
            <person name="van Eijk R."/>
            <person name="Schleper C."/>
            <person name="Guy L."/>
            <person name="Ettema T.J."/>
        </authorList>
    </citation>
    <scope>NUCLEOTIDE SEQUENCE</scope>
</reference>
<keyword evidence="1" id="KW-1133">Transmembrane helix</keyword>
<dbReference type="Gene3D" id="1.25.40.10">
    <property type="entry name" value="Tetratricopeptide repeat domain"/>
    <property type="match status" value="1"/>
</dbReference>
<dbReference type="PANTHER" id="PTHR10098:SF108">
    <property type="entry name" value="TETRATRICOPEPTIDE REPEAT PROTEIN 28"/>
    <property type="match status" value="1"/>
</dbReference>
<dbReference type="Pfam" id="PF13424">
    <property type="entry name" value="TPR_12"/>
    <property type="match status" value="2"/>
</dbReference>
<dbReference type="PROSITE" id="PS50005">
    <property type="entry name" value="TPR"/>
    <property type="match status" value="2"/>
</dbReference>
<comment type="caution">
    <text evidence="2">The sequence shown here is derived from an EMBL/GenBank/DDBJ whole genome shotgun (WGS) entry which is preliminary data.</text>
</comment>
<dbReference type="AlphaFoldDB" id="A0A0F8ZY38"/>
<dbReference type="SMART" id="SM00028">
    <property type="entry name" value="TPR"/>
    <property type="match status" value="4"/>
</dbReference>
<protein>
    <submittedName>
        <fullName evidence="2">Uncharacterized protein</fullName>
    </submittedName>
</protein>
<feature type="transmembrane region" description="Helical" evidence="1">
    <location>
        <begin position="6"/>
        <end position="24"/>
    </location>
</feature>
<dbReference type="EMBL" id="LAZR01048933">
    <property type="protein sequence ID" value="KKK90800.1"/>
    <property type="molecule type" value="Genomic_DNA"/>
</dbReference>
<keyword evidence="1" id="KW-0812">Transmembrane</keyword>
<proteinExistence type="predicted"/>
<gene>
    <name evidence="2" type="ORF">LCGC14_2719350</name>
</gene>
<keyword evidence="1" id="KW-0472">Membrane</keyword>